<dbReference type="RefSeq" id="WP_307353286.1">
    <property type="nucleotide sequence ID" value="NZ_JAUSVS010000019.1"/>
</dbReference>
<reference evidence="5 6" key="1">
    <citation type="submission" date="2023-07" db="EMBL/GenBank/DDBJ databases">
        <title>Genomic Encyclopedia of Type Strains, Phase IV (KMG-IV): sequencing the most valuable type-strain genomes for metagenomic binning, comparative biology and taxonomic classification.</title>
        <authorList>
            <person name="Goeker M."/>
        </authorList>
    </citation>
    <scope>NUCLEOTIDE SEQUENCE [LARGE SCALE GENOMIC DNA]</scope>
    <source>
        <strain evidence="5 6">DSM 18695</strain>
    </source>
</reference>
<dbReference type="Proteomes" id="UP001228905">
    <property type="component" value="Unassembled WGS sequence"/>
</dbReference>
<dbReference type="SMART" id="SM00342">
    <property type="entry name" value="HTH_ARAC"/>
    <property type="match status" value="1"/>
</dbReference>
<keyword evidence="2" id="KW-0238">DNA-binding</keyword>
<dbReference type="PANTHER" id="PTHR47894">
    <property type="entry name" value="HTH-TYPE TRANSCRIPTIONAL REGULATOR GADX"/>
    <property type="match status" value="1"/>
</dbReference>
<evidence type="ECO:0000313" key="5">
    <source>
        <dbReference type="EMBL" id="MDQ0467000.1"/>
    </source>
</evidence>
<dbReference type="Pfam" id="PF12625">
    <property type="entry name" value="Arabinose_bd"/>
    <property type="match status" value="1"/>
</dbReference>
<dbReference type="InterPro" id="IPR018060">
    <property type="entry name" value="HTH_AraC"/>
</dbReference>
<keyword evidence="3" id="KW-0804">Transcription</keyword>
<dbReference type="PROSITE" id="PS01124">
    <property type="entry name" value="HTH_ARAC_FAMILY_2"/>
    <property type="match status" value="1"/>
</dbReference>
<keyword evidence="6" id="KW-1185">Reference proteome</keyword>
<proteinExistence type="predicted"/>
<gene>
    <name evidence="5" type="ORF">QO010_004797</name>
</gene>
<dbReference type="EMBL" id="JAUSVS010000019">
    <property type="protein sequence ID" value="MDQ0467000.1"/>
    <property type="molecule type" value="Genomic_DNA"/>
</dbReference>
<evidence type="ECO:0000256" key="1">
    <source>
        <dbReference type="ARBA" id="ARBA00023015"/>
    </source>
</evidence>
<dbReference type="Pfam" id="PF12833">
    <property type="entry name" value="HTH_18"/>
    <property type="match status" value="1"/>
</dbReference>
<evidence type="ECO:0000256" key="3">
    <source>
        <dbReference type="ARBA" id="ARBA00023163"/>
    </source>
</evidence>
<organism evidence="5 6">
    <name type="scientific">Caulobacter ginsengisoli</name>
    <dbReference type="NCBI Taxonomy" id="400775"/>
    <lineage>
        <taxon>Bacteria</taxon>
        <taxon>Pseudomonadati</taxon>
        <taxon>Pseudomonadota</taxon>
        <taxon>Alphaproteobacteria</taxon>
        <taxon>Caulobacterales</taxon>
        <taxon>Caulobacteraceae</taxon>
        <taxon>Caulobacter</taxon>
    </lineage>
</organism>
<comment type="caution">
    <text evidence="5">The sequence shown here is derived from an EMBL/GenBank/DDBJ whole genome shotgun (WGS) entry which is preliminary data.</text>
</comment>
<sequence>MASGFVSSIALTGCAGLIEDLGGDPSSLATRLAIPPEALRGPDVMLTGDQVTGLFELAATSLKTRDFGLRLAQRQGAHLLSPLWVLARTAGTVRAALTEVVSAFDFYVTTAVLHLVEERQGALAVCFDMRLDGEGSQVQVVELSFAIICQEIQKMLGPAWRPQAVQLRHAGPRDIRSHRAQFGDMVLFNQDRNAIVIDGPSAAKPLRSASRRLNQTLRRDLDAKRALTRRDAAERTDLTLRALLPAGRFDLATVAAEMGVAPRTLQARLTDEGATFQQLVDKARLDTARRYIMDSDLSMTQIADLLGFSGASAFSRFIKQQTGRGPRQIRADREGRE</sequence>
<dbReference type="PANTHER" id="PTHR47894:SF4">
    <property type="entry name" value="HTH-TYPE TRANSCRIPTIONAL REGULATOR GADX"/>
    <property type="match status" value="1"/>
</dbReference>
<dbReference type="InterPro" id="IPR009057">
    <property type="entry name" value="Homeodomain-like_sf"/>
</dbReference>
<accession>A0ABU0IYC6</accession>
<name>A0ABU0IYC6_9CAUL</name>
<evidence type="ECO:0000256" key="2">
    <source>
        <dbReference type="ARBA" id="ARBA00023125"/>
    </source>
</evidence>
<dbReference type="SUPFAM" id="SSF46689">
    <property type="entry name" value="Homeodomain-like"/>
    <property type="match status" value="1"/>
</dbReference>
<protein>
    <submittedName>
        <fullName evidence="5">AraC-like DNA-binding protein</fullName>
    </submittedName>
</protein>
<evidence type="ECO:0000313" key="6">
    <source>
        <dbReference type="Proteomes" id="UP001228905"/>
    </source>
</evidence>
<dbReference type="Gene3D" id="1.10.10.60">
    <property type="entry name" value="Homeodomain-like"/>
    <property type="match status" value="1"/>
</dbReference>
<dbReference type="InterPro" id="IPR032687">
    <property type="entry name" value="AraC-type_N"/>
</dbReference>
<evidence type="ECO:0000259" key="4">
    <source>
        <dbReference type="PROSITE" id="PS01124"/>
    </source>
</evidence>
<keyword evidence="1" id="KW-0805">Transcription regulation</keyword>
<feature type="domain" description="HTH araC/xylS-type" evidence="4">
    <location>
        <begin position="234"/>
        <end position="332"/>
    </location>
</feature>